<reference evidence="6" key="1">
    <citation type="submission" date="2009-06" db="EMBL/GenBank/DDBJ databases">
        <title>Complete sequence of Dickeya dadantii Ech703.</title>
        <authorList>
            <consortium name="US DOE Joint Genome Institute"/>
            <person name="Lucas S."/>
            <person name="Copeland A."/>
            <person name="Lapidus A."/>
            <person name="Glavina del Rio T."/>
            <person name="Dalin E."/>
            <person name="Tice H."/>
            <person name="Bruce D."/>
            <person name="Goodwin L."/>
            <person name="Pitluck S."/>
            <person name="Chertkov O."/>
            <person name="Brettin T."/>
            <person name="Detter J.C."/>
            <person name="Han C."/>
            <person name="Larimer F."/>
            <person name="Land M."/>
            <person name="Hauser L."/>
            <person name="Kyrpides N."/>
            <person name="Mikhailova N."/>
            <person name="Balakrishnan V."/>
            <person name="Glasner J."/>
            <person name="Perna N.T."/>
        </authorList>
    </citation>
    <scope>NUCLEOTIDE SEQUENCE [LARGE SCALE GENOMIC DNA]</scope>
    <source>
        <strain evidence="6">Ech703</strain>
    </source>
</reference>
<dbReference type="Gene3D" id="2.40.100.10">
    <property type="entry name" value="Cyclophilin-like"/>
    <property type="match status" value="2"/>
</dbReference>
<feature type="domain" description="Carboxyltransferase" evidence="4">
    <location>
        <begin position="3"/>
        <end position="192"/>
    </location>
</feature>
<dbReference type="eggNOG" id="COG1984">
    <property type="taxonomic scope" value="Bacteria"/>
</dbReference>
<dbReference type="Proteomes" id="UP000002734">
    <property type="component" value="Chromosome"/>
</dbReference>
<keyword evidence="2" id="KW-0378">Hydrolase</keyword>
<dbReference type="GO" id="GO:0005524">
    <property type="term" value="F:ATP binding"/>
    <property type="evidence" value="ECO:0007669"/>
    <property type="project" value="UniProtKB-KW"/>
</dbReference>
<dbReference type="HOGENOM" id="CLU_028967_5_0_6"/>
<dbReference type="InterPro" id="IPR052708">
    <property type="entry name" value="PxpC"/>
</dbReference>
<dbReference type="EMBL" id="CP001654">
    <property type="protein sequence ID" value="ACS87055.1"/>
    <property type="molecule type" value="Genomic_DNA"/>
</dbReference>
<dbReference type="NCBIfam" id="TIGR00724">
    <property type="entry name" value="urea_amlyse_rel"/>
    <property type="match status" value="1"/>
</dbReference>
<dbReference type="GO" id="GO:0016787">
    <property type="term" value="F:hydrolase activity"/>
    <property type="evidence" value="ECO:0007669"/>
    <property type="project" value="UniProtKB-KW"/>
</dbReference>
<keyword evidence="1" id="KW-0547">Nucleotide-binding</keyword>
<gene>
    <name evidence="6" type="ordered locus">Dd703_3293</name>
</gene>
<evidence type="ECO:0000259" key="5">
    <source>
        <dbReference type="SMART" id="SM00797"/>
    </source>
</evidence>
<dbReference type="SMART" id="SM00796">
    <property type="entry name" value="AHS1"/>
    <property type="match status" value="1"/>
</dbReference>
<name>C6CDW1_MUSP7</name>
<protein>
    <submittedName>
        <fullName evidence="6">Urea amidolyase related protein</fullName>
    </submittedName>
</protein>
<organism evidence="6 7">
    <name type="scientific">Musicola paradisiaca (strain Ech703)</name>
    <name type="common">Dickeya paradisiaca</name>
    <name type="synonym">Dickeya dadantii</name>
    <dbReference type="NCBI Taxonomy" id="579405"/>
    <lineage>
        <taxon>Bacteria</taxon>
        <taxon>Pseudomonadati</taxon>
        <taxon>Pseudomonadota</taxon>
        <taxon>Gammaproteobacteria</taxon>
        <taxon>Enterobacterales</taxon>
        <taxon>Pectobacteriaceae</taxon>
        <taxon>Musicola</taxon>
    </lineage>
</organism>
<dbReference type="PANTHER" id="PTHR43309:SF3">
    <property type="entry name" value="5-OXOPROLINASE SUBUNIT C"/>
    <property type="match status" value="1"/>
</dbReference>
<evidence type="ECO:0000256" key="1">
    <source>
        <dbReference type="ARBA" id="ARBA00022741"/>
    </source>
</evidence>
<evidence type="ECO:0000256" key="3">
    <source>
        <dbReference type="ARBA" id="ARBA00022840"/>
    </source>
</evidence>
<dbReference type="SUPFAM" id="SSF50891">
    <property type="entry name" value="Cyclophilin-like"/>
    <property type="match status" value="2"/>
</dbReference>
<dbReference type="Pfam" id="PF02682">
    <property type="entry name" value="CT_C_D"/>
    <property type="match status" value="1"/>
</dbReference>
<dbReference type="SMART" id="SM00797">
    <property type="entry name" value="AHS2"/>
    <property type="match status" value="1"/>
</dbReference>
<keyword evidence="3" id="KW-0067">ATP-binding</keyword>
<dbReference type="SUPFAM" id="SSF160467">
    <property type="entry name" value="PH0987 N-terminal domain-like"/>
    <property type="match status" value="1"/>
</dbReference>
<evidence type="ECO:0000256" key="2">
    <source>
        <dbReference type="ARBA" id="ARBA00022801"/>
    </source>
</evidence>
<dbReference type="InterPro" id="IPR003833">
    <property type="entry name" value="CT_C_D"/>
</dbReference>
<dbReference type="InterPro" id="IPR003778">
    <property type="entry name" value="CT_A_B"/>
</dbReference>
<evidence type="ECO:0000313" key="6">
    <source>
        <dbReference type="EMBL" id="ACS87055.1"/>
    </source>
</evidence>
<dbReference type="InterPro" id="IPR029000">
    <property type="entry name" value="Cyclophilin-like_dom_sf"/>
</dbReference>
<dbReference type="Gene3D" id="3.30.1360.40">
    <property type="match status" value="1"/>
</dbReference>
<dbReference type="Pfam" id="PF02626">
    <property type="entry name" value="CT_A_B"/>
    <property type="match status" value="1"/>
</dbReference>
<dbReference type="eggNOG" id="COG2049">
    <property type="taxonomic scope" value="Bacteria"/>
</dbReference>
<proteinExistence type="predicted"/>
<keyword evidence="7" id="KW-1185">Reference proteome</keyword>
<dbReference type="GO" id="GO:0016829">
    <property type="term" value="F:lyase activity"/>
    <property type="evidence" value="ECO:0007669"/>
    <property type="project" value="UniProtKB-KW"/>
</dbReference>
<accession>C6CDW1</accession>
<dbReference type="PANTHER" id="PTHR43309">
    <property type="entry name" value="5-OXOPROLINASE SUBUNIT C"/>
    <property type="match status" value="1"/>
</dbReference>
<feature type="domain" description="Carboxyltransferase" evidence="5">
    <location>
        <begin position="252"/>
        <end position="536"/>
    </location>
</feature>
<dbReference type="AlphaFoldDB" id="C6CDW1"/>
<evidence type="ECO:0000313" key="7">
    <source>
        <dbReference type="Proteomes" id="UP000002734"/>
    </source>
</evidence>
<dbReference type="KEGG" id="dda:Dd703_3293"/>
<sequence length="536" mass="56584">MMMRFLPVNLNALLVELRDLNETLSLFDALRYTTPDGVEEMIPAARTLLVRFNPHTTSFARLAQAIAGCDLGRSDTRQGERVMIPVDYQGEDLPQVAELLGISVSEVIARHTGNDYMVAFTGFAPGFAYLSGGENLNVPRRSSPRPRIPAGAVALAGLFSGVYPQESPGGWQLIGTTPLKMWDLARDVPALLQPGSRVAFCDNRRRPVSVRRPDALPAAADNPPLDTGCALVVKTAGLQTLLQDAGRPGLAGQGISASGAMDKGAMRRANRLVGNAPGTAVLEIVQGGLVFRVEGHTVMALAGAPCPVTITRADGAVWQARPFTPIALDDGDTVTLGIPSSGVRSYLAVRGGFAVTPVMGSLATDTLARLGPEPLRAGTRLPVSAPERLTAVELSAEGDVTLPVAGETVTLDVVAGPRTDWFTDEAWQALTEQEWLVTLLSDRIGLRLQADTPLARTVLHELPSEGTCAGSIQVPPNGQPVLFAVDHPLTGGYPVIGCVAAYHLDLLGQLPVNARIRFRAVTSFSALTLPADAGAA</sequence>
<evidence type="ECO:0000259" key="4">
    <source>
        <dbReference type="SMART" id="SM00796"/>
    </source>
</evidence>
<dbReference type="STRING" id="579405.Dd703_3293"/>